<feature type="domain" description="Outer membrane protein SusF N-terminal" evidence="1">
    <location>
        <begin position="20"/>
        <end position="154"/>
    </location>
</feature>
<dbReference type="InterPro" id="IPR058976">
    <property type="entry name" value="CBM_1st_SusF"/>
</dbReference>
<proteinExistence type="predicted"/>
<evidence type="ECO:0000259" key="2">
    <source>
        <dbReference type="Pfam" id="PF26120"/>
    </source>
</evidence>
<reference evidence="4" key="1">
    <citation type="submission" date="2019-09" db="EMBL/GenBank/DDBJ databases">
        <title>Distinct polysaccharide growth profiles of human intestinal Prevotella copri isolates.</title>
        <authorList>
            <person name="Fehlner-Peach H."/>
            <person name="Magnabosco C."/>
            <person name="Raghavan V."/>
            <person name="Scher J.U."/>
            <person name="Tett A."/>
            <person name="Cox L.M."/>
            <person name="Gottsegen C."/>
            <person name="Watters A."/>
            <person name="Wiltshire- Gordon J.D."/>
            <person name="Segata N."/>
            <person name="Bonneau R."/>
            <person name="Littman D.R."/>
        </authorList>
    </citation>
    <scope>NUCLEOTIDE SEQUENCE [LARGE SCALE GENOMIC DNA]</scope>
    <source>
        <strain evidence="4">iP54</strain>
    </source>
</reference>
<dbReference type="PROSITE" id="PS51257">
    <property type="entry name" value="PROKAR_LIPOPROTEIN"/>
    <property type="match status" value="1"/>
</dbReference>
<dbReference type="Gene3D" id="2.60.40.3640">
    <property type="match status" value="1"/>
</dbReference>
<accession>A0A646HI43</accession>
<dbReference type="Pfam" id="PF26120">
    <property type="entry name" value="CBM_1st_SusF"/>
    <property type="match status" value="1"/>
</dbReference>
<dbReference type="RefSeq" id="WP_153112701.1">
    <property type="nucleotide sequence ID" value="NZ_VZAS01000033.1"/>
</dbReference>
<dbReference type="Proteomes" id="UP000420635">
    <property type="component" value="Unassembled WGS sequence"/>
</dbReference>
<evidence type="ECO:0000313" key="4">
    <source>
        <dbReference type="Proteomes" id="UP000420635"/>
    </source>
</evidence>
<protein>
    <submittedName>
        <fullName evidence="3">DUF5115 domain-containing protein</fullName>
    </submittedName>
</protein>
<dbReference type="InterPro" id="IPR033408">
    <property type="entry name" value="SusF_N"/>
</dbReference>
<dbReference type="CDD" id="cd12967">
    <property type="entry name" value="CBM_SusE-F_like_u1"/>
    <property type="match status" value="1"/>
</dbReference>
<name>A0A646HI43_9BACT</name>
<dbReference type="Pfam" id="PF17142">
    <property type="entry name" value="SusF_N"/>
    <property type="match status" value="1"/>
</dbReference>
<comment type="caution">
    <text evidence="3">The sequence shown here is derived from an EMBL/GenBank/DDBJ whole genome shotgun (WGS) entry which is preliminary data.</text>
</comment>
<evidence type="ECO:0000313" key="3">
    <source>
        <dbReference type="EMBL" id="MQN90781.1"/>
    </source>
</evidence>
<dbReference type="GO" id="GO:0019867">
    <property type="term" value="C:outer membrane"/>
    <property type="evidence" value="ECO:0007669"/>
    <property type="project" value="InterPro"/>
</dbReference>
<gene>
    <name evidence="3" type="ORF">F7D59_13240</name>
</gene>
<sequence>MKKTLLYSLAVLASVTLASCNGDYDDWANPQANEQEASAAKYGITFAAGPEAESSMPDADGVINLVTVNTTDANVTGYTLKSLKVNGEAINGEIDGNNIQVNAAELEKILCNQNNSRASVARDMKVESKVSVNLASGDAVAINSVGETTGKLTPTATPQLDEKGYYMLGHLNGKAEWDNTDPIWMDKIAEGVYQVKVTTEKDENWFKFFAGSNFISGSWDDINKGALGCKENGCKDGSGYIYYNGDSWGELQTMVIPGAGTWIVTLDMNNLRYSFAKPVLYMAGDANGWSHIDYLSSENGVNYTGFMYLNQNGFKFCSQPNWDGTNYGGAYFGQESDNIIMDETEGYYKVDVDLSTKKYTLTPITTIGIIGSAAPNGWDSDKDLTYVPYNKDTKKGGYWEAKDIELKEGECKFRANDAWDMQWGYDGTKFVFSNNAPQKQFVPEAGTYDIKLYAWANGYAKCEFTKK</sequence>
<dbReference type="Gene3D" id="2.60.40.3620">
    <property type="match status" value="3"/>
</dbReference>
<dbReference type="AlphaFoldDB" id="A0A646HI43"/>
<feature type="domain" description="SusF first starch specific CBM" evidence="2">
    <location>
        <begin position="160"/>
        <end position="275"/>
    </location>
</feature>
<dbReference type="GO" id="GO:2001070">
    <property type="term" value="F:starch binding"/>
    <property type="evidence" value="ECO:0007669"/>
    <property type="project" value="InterPro"/>
</dbReference>
<organism evidence="3 4">
    <name type="scientific">Segatella copri</name>
    <dbReference type="NCBI Taxonomy" id="165179"/>
    <lineage>
        <taxon>Bacteria</taxon>
        <taxon>Pseudomonadati</taxon>
        <taxon>Bacteroidota</taxon>
        <taxon>Bacteroidia</taxon>
        <taxon>Bacteroidales</taxon>
        <taxon>Prevotellaceae</taxon>
        <taxon>Segatella</taxon>
    </lineage>
</organism>
<dbReference type="EMBL" id="VZBQ01000138">
    <property type="protein sequence ID" value="MQN90781.1"/>
    <property type="molecule type" value="Genomic_DNA"/>
</dbReference>
<evidence type="ECO:0000259" key="1">
    <source>
        <dbReference type="Pfam" id="PF17142"/>
    </source>
</evidence>